<dbReference type="PANTHER" id="PTHR42945">
    <property type="entry name" value="HISTIDINE BIOSYNTHESIS BIFUNCTIONAL PROTEIN"/>
    <property type="match status" value="1"/>
</dbReference>
<evidence type="ECO:0000256" key="10">
    <source>
        <dbReference type="ARBA" id="ARBA00023102"/>
    </source>
</evidence>
<comment type="catalytic activity">
    <reaction evidence="1 11">
        <text>1-(5-phospho-beta-D-ribosyl)-5'-AMP + H2O = 1-(5-phospho-beta-D-ribosyl)-5-[(5-phospho-beta-D-ribosylamino)methylideneamino]imidazole-4-carboxamide</text>
        <dbReference type="Rhea" id="RHEA:20049"/>
        <dbReference type="ChEBI" id="CHEBI:15377"/>
        <dbReference type="ChEBI" id="CHEBI:58435"/>
        <dbReference type="ChEBI" id="CHEBI:59457"/>
        <dbReference type="EC" id="3.5.4.19"/>
    </reaction>
</comment>
<dbReference type="EMBL" id="PCRK01000047">
    <property type="protein sequence ID" value="PIP19560.1"/>
    <property type="molecule type" value="Genomic_DNA"/>
</dbReference>
<name>A0A2G9YJZ1_9BACT</name>
<dbReference type="FunFam" id="3.10.20.810:FF:000001">
    <property type="entry name" value="Histidine biosynthesis bifunctional protein HisIE"/>
    <property type="match status" value="1"/>
</dbReference>
<comment type="similarity">
    <text evidence="5">In the C-terminal section; belongs to the PRA-PH family.</text>
</comment>
<evidence type="ECO:0000256" key="3">
    <source>
        <dbReference type="ARBA" id="ARBA00005169"/>
    </source>
</evidence>
<organism evidence="13 14">
    <name type="scientific">Candidatus Sherwoodlollariibacterium unditelluris</name>
    <dbReference type="NCBI Taxonomy" id="1974757"/>
    <lineage>
        <taxon>Bacteria</taxon>
        <taxon>Pseudomonadati</taxon>
        <taxon>Candidatus Omnitrophota</taxon>
        <taxon>Candidatus Sherwoodlollariibacterium</taxon>
    </lineage>
</organism>
<keyword evidence="9 11" id="KW-0378">Hydrolase</keyword>
<dbReference type="PANTHER" id="PTHR42945:SF1">
    <property type="entry name" value="HISTIDINE BIOSYNTHESIS BIFUNCTIONAL PROTEIN HIS7"/>
    <property type="match status" value="1"/>
</dbReference>
<comment type="cofactor">
    <cofactor evidence="11">
        <name>Zn(2+)</name>
        <dbReference type="ChEBI" id="CHEBI:29105"/>
    </cofactor>
    <text evidence="11">Binds 1 zinc ion per subunit.</text>
</comment>
<dbReference type="EC" id="3.5.4.19" evidence="11"/>
<evidence type="ECO:0000313" key="13">
    <source>
        <dbReference type="EMBL" id="PIP19560.1"/>
    </source>
</evidence>
<keyword evidence="11" id="KW-0862">Zinc</keyword>
<dbReference type="InterPro" id="IPR026660">
    <property type="entry name" value="PRA-CH"/>
</dbReference>
<comment type="catalytic activity">
    <reaction evidence="2">
        <text>1-(5-phospho-beta-D-ribosyl)-ATP + H2O = 1-(5-phospho-beta-D-ribosyl)-5'-AMP + diphosphate + H(+)</text>
        <dbReference type="Rhea" id="RHEA:22828"/>
        <dbReference type="ChEBI" id="CHEBI:15377"/>
        <dbReference type="ChEBI" id="CHEBI:15378"/>
        <dbReference type="ChEBI" id="CHEBI:33019"/>
        <dbReference type="ChEBI" id="CHEBI:59457"/>
        <dbReference type="ChEBI" id="CHEBI:73183"/>
        <dbReference type="EC" id="3.6.1.31"/>
    </reaction>
</comment>
<comment type="pathway">
    <text evidence="3 11">Amino-acid biosynthesis; L-histidine biosynthesis; L-histidine from 5-phospho-alpha-D-ribose 1-diphosphate: step 3/9.</text>
</comment>
<dbReference type="Proteomes" id="UP000231292">
    <property type="component" value="Unassembled WGS sequence"/>
</dbReference>
<evidence type="ECO:0000313" key="14">
    <source>
        <dbReference type="Proteomes" id="UP000231292"/>
    </source>
</evidence>
<dbReference type="SUPFAM" id="SSF141734">
    <property type="entry name" value="HisI-like"/>
    <property type="match status" value="1"/>
</dbReference>
<dbReference type="HAMAP" id="MF_01021">
    <property type="entry name" value="HisI"/>
    <property type="match status" value="1"/>
</dbReference>
<dbReference type="Gene3D" id="3.10.20.810">
    <property type="entry name" value="Phosphoribosyl-AMP cyclohydrolase"/>
    <property type="match status" value="1"/>
</dbReference>
<evidence type="ECO:0000256" key="7">
    <source>
        <dbReference type="ARBA" id="ARBA00022490"/>
    </source>
</evidence>
<dbReference type="UniPathway" id="UPA00031">
    <property type="reaction ID" value="UER00008"/>
</dbReference>
<evidence type="ECO:0000256" key="11">
    <source>
        <dbReference type="HAMAP-Rule" id="MF_01021"/>
    </source>
</evidence>
<proteinExistence type="inferred from homology"/>
<feature type="binding site" evidence="11">
    <location>
        <position position="82"/>
    </location>
    <ligand>
        <name>Zn(2+)</name>
        <dbReference type="ChEBI" id="CHEBI:29105"/>
        <note>ligand shared between dimeric partners</note>
    </ligand>
</feature>
<dbReference type="GO" id="GO:0000287">
    <property type="term" value="F:magnesium ion binding"/>
    <property type="evidence" value="ECO:0007669"/>
    <property type="project" value="UniProtKB-UniRule"/>
</dbReference>
<comment type="function">
    <text evidence="11">Catalyzes the hydrolysis of the adenine ring of phosphoribosyl-AMP.</text>
</comment>
<dbReference type="GO" id="GO:0000105">
    <property type="term" value="P:L-histidine biosynthetic process"/>
    <property type="evidence" value="ECO:0007669"/>
    <property type="project" value="UniProtKB-UniRule"/>
</dbReference>
<comment type="subunit">
    <text evidence="11">Homodimer.</text>
</comment>
<feature type="binding site" evidence="11">
    <location>
        <position position="85"/>
    </location>
    <ligand>
        <name>Mg(2+)</name>
        <dbReference type="ChEBI" id="CHEBI:18420"/>
    </ligand>
</feature>
<dbReference type="NCBIfam" id="NF000768">
    <property type="entry name" value="PRK00051.1"/>
    <property type="match status" value="1"/>
</dbReference>
<keyword evidence="11" id="KW-0479">Metal-binding</keyword>
<sequence>MIRKTKRAIKDLKFDKFGLIPAVIQDYKTKDVLMVAYMNYKSLRRTLKLGKTCFWSRSRKKYWIKGETSGHFQFVKTLAYDCDMDALLIKVRPVGVACHTGNRSCFYRRMK</sequence>
<keyword evidence="10 11" id="KW-0368">Histidine biosynthesis</keyword>
<feature type="binding site" evidence="11">
    <location>
        <position position="98"/>
    </location>
    <ligand>
        <name>Zn(2+)</name>
        <dbReference type="ChEBI" id="CHEBI:29105"/>
        <note>ligand shared between dimeric partners</note>
    </ligand>
</feature>
<dbReference type="InterPro" id="IPR002496">
    <property type="entry name" value="PRib_AMP_CycHydrolase_dom"/>
</dbReference>
<dbReference type="GO" id="GO:0004635">
    <property type="term" value="F:phosphoribosyl-AMP cyclohydrolase activity"/>
    <property type="evidence" value="ECO:0007669"/>
    <property type="project" value="UniProtKB-UniRule"/>
</dbReference>
<feature type="domain" description="Phosphoribosyl-AMP cyclohydrolase" evidence="12">
    <location>
        <begin position="34"/>
        <end position="107"/>
    </location>
</feature>
<reference evidence="13 14" key="1">
    <citation type="submission" date="2017-09" db="EMBL/GenBank/DDBJ databases">
        <title>Depth-based differentiation of microbial function through sediment-hosted aquifers and enrichment of novel symbionts in the deep terrestrial subsurface.</title>
        <authorList>
            <person name="Probst A.J."/>
            <person name="Ladd B."/>
            <person name="Jarett J.K."/>
            <person name="Geller-Mcgrath D.E."/>
            <person name="Sieber C.M."/>
            <person name="Emerson J.B."/>
            <person name="Anantharaman K."/>
            <person name="Thomas B.C."/>
            <person name="Malmstrom R."/>
            <person name="Stieglmeier M."/>
            <person name="Klingl A."/>
            <person name="Woyke T."/>
            <person name="Ryan C.M."/>
            <person name="Banfield J.F."/>
        </authorList>
    </citation>
    <scope>NUCLEOTIDE SEQUENCE [LARGE SCALE GENOMIC DNA]</scope>
    <source>
        <strain evidence="13">CG23_combo_of_CG06-09_8_20_14_all_41_10</strain>
    </source>
</reference>
<feature type="binding site" evidence="11">
    <location>
        <position position="81"/>
    </location>
    <ligand>
        <name>Mg(2+)</name>
        <dbReference type="ChEBI" id="CHEBI:18420"/>
    </ligand>
</feature>
<evidence type="ECO:0000256" key="5">
    <source>
        <dbReference type="ARBA" id="ARBA00007731"/>
    </source>
</evidence>
<evidence type="ECO:0000256" key="8">
    <source>
        <dbReference type="ARBA" id="ARBA00022605"/>
    </source>
</evidence>
<comment type="similarity">
    <text evidence="6">In the N-terminal section; belongs to the PRA-CH family.</text>
</comment>
<dbReference type="InterPro" id="IPR038019">
    <property type="entry name" value="PRib_AMP_CycHydrolase_sf"/>
</dbReference>
<keyword evidence="8 11" id="KW-0028">Amino-acid biosynthesis</keyword>
<evidence type="ECO:0000256" key="4">
    <source>
        <dbReference type="ARBA" id="ARBA00005204"/>
    </source>
</evidence>
<keyword evidence="7 11" id="KW-0963">Cytoplasm</keyword>
<feature type="binding site" evidence="11">
    <location>
        <position position="105"/>
    </location>
    <ligand>
        <name>Zn(2+)</name>
        <dbReference type="ChEBI" id="CHEBI:29105"/>
        <note>ligand shared between dimeric partners</note>
    </ligand>
</feature>
<evidence type="ECO:0000256" key="2">
    <source>
        <dbReference type="ARBA" id="ARBA00001460"/>
    </source>
</evidence>
<comment type="caution">
    <text evidence="13">The sequence shown here is derived from an EMBL/GenBank/DDBJ whole genome shotgun (WGS) entry which is preliminary data.</text>
</comment>
<evidence type="ECO:0000256" key="1">
    <source>
        <dbReference type="ARBA" id="ARBA00000024"/>
    </source>
</evidence>
<evidence type="ECO:0000256" key="9">
    <source>
        <dbReference type="ARBA" id="ARBA00022801"/>
    </source>
</evidence>
<dbReference type="AlphaFoldDB" id="A0A2G9YJZ1"/>
<keyword evidence="11" id="KW-0460">Magnesium</keyword>
<evidence type="ECO:0000256" key="6">
    <source>
        <dbReference type="ARBA" id="ARBA00008299"/>
    </source>
</evidence>
<comment type="cofactor">
    <cofactor evidence="11">
        <name>Mg(2+)</name>
        <dbReference type="ChEBI" id="CHEBI:18420"/>
    </cofactor>
    <text evidence="11">Binds 1 Mg(2+) ion per subunit.</text>
</comment>
<evidence type="ECO:0000259" key="12">
    <source>
        <dbReference type="Pfam" id="PF01502"/>
    </source>
</evidence>
<accession>A0A2G9YJZ1</accession>
<dbReference type="GO" id="GO:0005737">
    <property type="term" value="C:cytoplasm"/>
    <property type="evidence" value="ECO:0007669"/>
    <property type="project" value="UniProtKB-SubCell"/>
</dbReference>
<comment type="similarity">
    <text evidence="11">Belongs to the PRA-CH family.</text>
</comment>
<dbReference type="GO" id="GO:0008270">
    <property type="term" value="F:zinc ion binding"/>
    <property type="evidence" value="ECO:0007669"/>
    <property type="project" value="UniProtKB-UniRule"/>
</dbReference>
<protein>
    <recommendedName>
        <fullName evidence="11">Phosphoribosyl-AMP cyclohydrolase</fullName>
        <shortName evidence="11">PRA-CH</shortName>
        <ecNumber evidence="11">3.5.4.19</ecNumber>
    </recommendedName>
</protein>
<comment type="pathway">
    <text evidence="4">Amino-acid biosynthesis; L-histidine biosynthesis; L-histidine from 5-phospho-alpha-D-ribose 1-diphosphate: step 2/9.</text>
</comment>
<comment type="subcellular location">
    <subcellularLocation>
        <location evidence="11">Cytoplasm</location>
    </subcellularLocation>
</comment>
<gene>
    <name evidence="11" type="primary">hisI</name>
    <name evidence="13" type="ORF">COX41_02245</name>
</gene>
<feature type="binding site" evidence="11">
    <location>
        <position position="83"/>
    </location>
    <ligand>
        <name>Mg(2+)</name>
        <dbReference type="ChEBI" id="CHEBI:18420"/>
    </ligand>
</feature>
<dbReference type="GO" id="GO:0004636">
    <property type="term" value="F:phosphoribosyl-ATP diphosphatase activity"/>
    <property type="evidence" value="ECO:0007669"/>
    <property type="project" value="UniProtKB-EC"/>
</dbReference>
<dbReference type="Pfam" id="PF01502">
    <property type="entry name" value="PRA-CH"/>
    <property type="match status" value="1"/>
</dbReference>